<comment type="caution">
    <text evidence="2">The sequence shown here is derived from an EMBL/GenBank/DDBJ whole genome shotgun (WGS) entry which is preliminary data.</text>
</comment>
<evidence type="ECO:0000313" key="2">
    <source>
        <dbReference type="EMBL" id="ELY42088.1"/>
    </source>
</evidence>
<feature type="transmembrane region" description="Helical" evidence="1">
    <location>
        <begin position="75"/>
        <end position="93"/>
    </location>
</feature>
<feature type="transmembrane region" description="Helical" evidence="1">
    <location>
        <begin position="240"/>
        <end position="262"/>
    </location>
</feature>
<keyword evidence="1" id="KW-1133">Transmembrane helix</keyword>
<gene>
    <name evidence="2" type="ORF">C495_16108</name>
</gene>
<feature type="transmembrane region" description="Helical" evidence="1">
    <location>
        <begin position="370"/>
        <end position="391"/>
    </location>
</feature>
<dbReference type="EMBL" id="AOHX01000047">
    <property type="protein sequence ID" value="ELY42088.1"/>
    <property type="molecule type" value="Genomic_DNA"/>
</dbReference>
<dbReference type="STRING" id="1230460.C495_16108"/>
<keyword evidence="1" id="KW-0472">Membrane</keyword>
<feature type="transmembrane region" description="Helical" evidence="1">
    <location>
        <begin position="38"/>
        <end position="63"/>
    </location>
</feature>
<evidence type="ECO:0000313" key="3">
    <source>
        <dbReference type="Proteomes" id="UP000011661"/>
    </source>
</evidence>
<feature type="transmembrane region" description="Helical" evidence="1">
    <location>
        <begin position="157"/>
        <end position="174"/>
    </location>
</feature>
<dbReference type="AlphaFoldDB" id="L9W1A7"/>
<keyword evidence="3" id="KW-1185">Reference proteome</keyword>
<accession>L9W1A7</accession>
<name>L9W1A7_9EURY</name>
<dbReference type="RefSeq" id="WP_008164721.1">
    <property type="nucleotide sequence ID" value="NZ_AOHX01000047.1"/>
</dbReference>
<reference evidence="2 3" key="1">
    <citation type="journal article" date="2014" name="PLoS Genet.">
        <title>Phylogenetically driven sequencing of extremely halophilic archaea reveals strategies for static and dynamic osmo-response.</title>
        <authorList>
            <person name="Becker E.A."/>
            <person name="Seitzer P.M."/>
            <person name="Tritt A."/>
            <person name="Larsen D."/>
            <person name="Krusor M."/>
            <person name="Yao A.I."/>
            <person name="Wu D."/>
            <person name="Madern D."/>
            <person name="Eisen J.A."/>
            <person name="Darling A.E."/>
            <person name="Facciotti M.T."/>
        </authorList>
    </citation>
    <scope>NUCLEOTIDE SEQUENCE [LARGE SCALE GENOMIC DNA]</scope>
    <source>
        <strain evidence="2 3">JCM 14089</strain>
    </source>
</reference>
<feature type="transmembrane region" description="Helical" evidence="1">
    <location>
        <begin position="274"/>
        <end position="292"/>
    </location>
</feature>
<dbReference type="eggNOG" id="arCOG03185">
    <property type="taxonomic scope" value="Archaea"/>
</dbReference>
<feature type="transmembrane region" description="Helical" evidence="1">
    <location>
        <begin position="403"/>
        <end position="420"/>
    </location>
</feature>
<sequence length="596" mass="66798">MSSRRDLSLKLLLAVGIALLSYASVVVAMTPPASGYEISIYTAYPVAFWISIIVTIVAGQLLVLEDVLRSEPAGYWKRGYALIVAASGLLLFLPTMRYQYVMGRADTLTFAGSIDYITVNHALQPDNYYPMLHLLAATLSFLTGIEPIRIMQTIPPLFSLAFLLGTYCLIRYLFPARREWIVVLPFVSLLFVGFEHLHFTPYNMSFLLVPLVLLYCLKAQERAAVWSKIVMVVLVTALVFYHPLTGLLIVALFAIAQVLSRVPRSLRFVSERKAVPSVTVSLLVLVLLFAWYSRFDTIVLSASSIVLGRGPSQFEHATDVADRVSPTVTDLLRAGFTTYGMEALIGAATVAFLGILVYSHYRRRTPIDTYVAWFAGIFTVTFALGAVAFLVDVIFDPLRFTRYGMLAGGAIIGVGFLLLYRSRASTRSRHALRLSMYTFLLVLVSISVVLLFPSPVADTANLQVTEREVEGMDWAVTNENETMPTQDHGVLQHRHIDYLSDGTASTWELRERDTAPPDHFGYDEHATAGEHEKYDEDTYLLVTELARVENPALYPNYPDHWRHTPAEFQRLESDPTVDHVYTNGEFDTYIVRPTSE</sequence>
<protein>
    <recommendedName>
        <fullName evidence="4">Glycosyltransferase RgtA/B/C/D-like domain-containing protein</fullName>
    </recommendedName>
</protein>
<evidence type="ECO:0008006" key="4">
    <source>
        <dbReference type="Google" id="ProtNLM"/>
    </source>
</evidence>
<keyword evidence="1" id="KW-0812">Transmembrane</keyword>
<dbReference type="Proteomes" id="UP000011661">
    <property type="component" value="Unassembled WGS sequence"/>
</dbReference>
<dbReference type="OrthoDB" id="137309at2157"/>
<evidence type="ECO:0000256" key="1">
    <source>
        <dbReference type="SAM" id="Phobius"/>
    </source>
</evidence>
<organism evidence="2 3">
    <name type="scientific">Natronorubrum sulfidifaciens JCM 14089</name>
    <dbReference type="NCBI Taxonomy" id="1230460"/>
    <lineage>
        <taxon>Archaea</taxon>
        <taxon>Methanobacteriati</taxon>
        <taxon>Methanobacteriota</taxon>
        <taxon>Stenosarchaea group</taxon>
        <taxon>Halobacteria</taxon>
        <taxon>Halobacteriales</taxon>
        <taxon>Natrialbaceae</taxon>
        <taxon>Natronorubrum</taxon>
    </lineage>
</organism>
<dbReference type="PATRIC" id="fig|1230460.4.peg.3280"/>
<feature type="transmembrane region" description="Helical" evidence="1">
    <location>
        <begin position="432"/>
        <end position="452"/>
    </location>
</feature>
<proteinExistence type="predicted"/>
<feature type="transmembrane region" description="Helical" evidence="1">
    <location>
        <begin position="180"/>
        <end position="197"/>
    </location>
</feature>
<feature type="transmembrane region" description="Helical" evidence="1">
    <location>
        <begin position="339"/>
        <end position="358"/>
    </location>
</feature>